<name>A0ABS4DGL9_9CHLR</name>
<comment type="caution">
    <text evidence="1">The sequence shown here is derived from an EMBL/GenBank/DDBJ whole genome shotgun (WGS) entry which is preliminary data.</text>
</comment>
<dbReference type="Proteomes" id="UP001193081">
    <property type="component" value="Unassembled WGS sequence"/>
</dbReference>
<sequence length="409" mass="45937">MTNPSLKQDDSQKTWEFIPISEYKSPEVPASQVTRKGLSQIWRIFRQEEEKSEVAFKPESDLRTLDASQLEQISSAPNWEAGGSALRETLQTWLKPDRIGQNIVFLVEPPHGGHAEKLMAWAAQSDATIVNSPAPEQIMENANAWLASLPERDTFWIYPTLEKTYLRHASGLSLVRRFLDRAASGAMGRGIIGCDSWAWAYLQHVWHGSWPSAITSKASDQTQLVRQFQRMLPSKRGITYLFCQADNGAPLFSTGKEDNNSEKTSDYLQQLAAFSHGNLGVAQAIWRDSLCIEPDEALREKQNDDEDATLASQVIWVTPWDDLEHPSLPANAAEQVAFVLHTLLLHNGLSFELLQQLLPLAGNQIMETVYQLTEAGLVTYQDKTWKVAARGYPVVRSYLKSNGYLCDAF</sequence>
<proteinExistence type="predicted"/>
<protein>
    <submittedName>
        <fullName evidence="1">Uncharacterized protein</fullName>
    </submittedName>
</protein>
<reference evidence="1 2" key="1">
    <citation type="submission" date="2021-03" db="EMBL/GenBank/DDBJ databases">
        <authorList>
            <person name="Grouzdev D.S."/>
        </authorList>
    </citation>
    <scope>NUCLEOTIDE SEQUENCE [LARGE SCALE GENOMIC DNA]</scope>
    <source>
        <strain evidence="1 2">M50-1</strain>
    </source>
</reference>
<dbReference type="RefSeq" id="WP_135481475.1">
    <property type="nucleotide sequence ID" value="NZ_SIJK02000078.1"/>
</dbReference>
<evidence type="ECO:0000313" key="1">
    <source>
        <dbReference type="EMBL" id="MBP1468580.1"/>
    </source>
</evidence>
<evidence type="ECO:0000313" key="2">
    <source>
        <dbReference type="Proteomes" id="UP001193081"/>
    </source>
</evidence>
<organism evidence="1 2">
    <name type="scientific">Candidatus Chloroploca mongolica</name>
    <dbReference type="NCBI Taxonomy" id="2528176"/>
    <lineage>
        <taxon>Bacteria</taxon>
        <taxon>Bacillati</taxon>
        <taxon>Chloroflexota</taxon>
        <taxon>Chloroflexia</taxon>
        <taxon>Chloroflexales</taxon>
        <taxon>Chloroflexineae</taxon>
        <taxon>Oscillochloridaceae</taxon>
        <taxon>Candidatus Chloroploca</taxon>
    </lineage>
</organism>
<dbReference type="EMBL" id="SIJK02000078">
    <property type="protein sequence ID" value="MBP1468580.1"/>
    <property type="molecule type" value="Genomic_DNA"/>
</dbReference>
<gene>
    <name evidence="1" type="ORF">EYB53_022900</name>
</gene>
<keyword evidence="2" id="KW-1185">Reference proteome</keyword>
<accession>A0ABS4DGL9</accession>